<keyword evidence="12" id="KW-1185">Reference proteome</keyword>
<keyword evidence="8" id="KW-1133">Transmembrane helix</keyword>
<gene>
    <name evidence="11" type="ORF">EZJ43_08010</name>
</gene>
<evidence type="ECO:0000256" key="2">
    <source>
        <dbReference type="ARBA" id="ARBA00006555"/>
    </source>
</evidence>
<dbReference type="GO" id="GO:0098797">
    <property type="term" value="C:plasma membrane protein complex"/>
    <property type="evidence" value="ECO:0007669"/>
    <property type="project" value="TreeGrafter"/>
</dbReference>
<sequence>MYFSLTKSILMNNTQKFKILLMLLFLVTINASAQTRKLIKSFKFGSVGYNLYTIGGRPNTDLADTTFYLLYRVGNTKVLGKEIKEITEKSSGEVQLNTTYEIFPKSIIFKREGFTDDAYRKYMQNSKGLLSFLKYGVPVAMTPPPPPSSGTVITAVDNSGKPDEVDVLPEYPGGINNARKYVGEHVEYPAEALENGIEGTIILTFVIEKDGSVTEIKIDKGLGFGLDEEVMRVMKRMPKWSPAKLNGNDVRYRMRMPVNFQLN</sequence>
<comment type="caution">
    <text evidence="11">The sequence shown here is derived from an EMBL/GenBank/DDBJ whole genome shotgun (WGS) entry which is preliminary data.</text>
</comment>
<dbReference type="AlphaFoldDB" id="A0A4V3A0A0"/>
<evidence type="ECO:0000256" key="3">
    <source>
        <dbReference type="ARBA" id="ARBA00022448"/>
    </source>
</evidence>
<dbReference type="PROSITE" id="PS52015">
    <property type="entry name" value="TONB_CTD"/>
    <property type="match status" value="1"/>
</dbReference>
<proteinExistence type="inferred from homology"/>
<dbReference type="GO" id="GO:0055085">
    <property type="term" value="P:transmembrane transport"/>
    <property type="evidence" value="ECO:0007669"/>
    <property type="project" value="InterPro"/>
</dbReference>
<evidence type="ECO:0000256" key="5">
    <source>
        <dbReference type="ARBA" id="ARBA00022519"/>
    </source>
</evidence>
<dbReference type="Gene3D" id="3.30.1150.10">
    <property type="match status" value="1"/>
</dbReference>
<dbReference type="Proteomes" id="UP000295668">
    <property type="component" value="Unassembled WGS sequence"/>
</dbReference>
<dbReference type="InterPro" id="IPR006260">
    <property type="entry name" value="TonB/TolA_C"/>
</dbReference>
<evidence type="ECO:0000256" key="7">
    <source>
        <dbReference type="ARBA" id="ARBA00022927"/>
    </source>
</evidence>
<evidence type="ECO:0000256" key="8">
    <source>
        <dbReference type="ARBA" id="ARBA00022989"/>
    </source>
</evidence>
<dbReference type="NCBIfam" id="TIGR01352">
    <property type="entry name" value="tonB_Cterm"/>
    <property type="match status" value="1"/>
</dbReference>
<keyword evidence="6" id="KW-0812">Transmembrane</keyword>
<keyword evidence="5" id="KW-0997">Cell inner membrane</keyword>
<dbReference type="InterPro" id="IPR051045">
    <property type="entry name" value="TonB-dependent_transducer"/>
</dbReference>
<dbReference type="GO" id="GO:0031992">
    <property type="term" value="F:energy transducer activity"/>
    <property type="evidence" value="ECO:0007669"/>
    <property type="project" value="TreeGrafter"/>
</dbReference>
<reference evidence="11 12" key="1">
    <citation type="submission" date="2019-02" db="EMBL/GenBank/DDBJ databases">
        <title>Pedobacter sp. nov., a novel speices isolated from soil of pinguins habitat in Antarcitica.</title>
        <authorList>
            <person name="He R.-H."/>
        </authorList>
    </citation>
    <scope>NUCLEOTIDE SEQUENCE [LARGE SCALE GENOMIC DNA]</scope>
    <source>
        <strain evidence="11 12">E01020</strain>
    </source>
</reference>
<dbReference type="Pfam" id="PF03544">
    <property type="entry name" value="TonB_C"/>
    <property type="match status" value="1"/>
</dbReference>
<feature type="domain" description="TonB C-terminal" evidence="10">
    <location>
        <begin position="173"/>
        <end position="263"/>
    </location>
</feature>
<dbReference type="PANTHER" id="PTHR33446">
    <property type="entry name" value="PROTEIN TONB-RELATED"/>
    <property type="match status" value="1"/>
</dbReference>
<dbReference type="OrthoDB" id="649093at2"/>
<evidence type="ECO:0000259" key="10">
    <source>
        <dbReference type="PROSITE" id="PS52015"/>
    </source>
</evidence>
<evidence type="ECO:0000313" key="11">
    <source>
        <dbReference type="EMBL" id="TDG36453.1"/>
    </source>
</evidence>
<comment type="similarity">
    <text evidence="2">Belongs to the TonB family.</text>
</comment>
<organism evidence="11 12">
    <name type="scientific">Pedobacter changchengzhani</name>
    <dbReference type="NCBI Taxonomy" id="2529274"/>
    <lineage>
        <taxon>Bacteria</taxon>
        <taxon>Pseudomonadati</taxon>
        <taxon>Bacteroidota</taxon>
        <taxon>Sphingobacteriia</taxon>
        <taxon>Sphingobacteriales</taxon>
        <taxon>Sphingobacteriaceae</taxon>
        <taxon>Pedobacter</taxon>
    </lineage>
</organism>
<evidence type="ECO:0000256" key="1">
    <source>
        <dbReference type="ARBA" id="ARBA00004383"/>
    </source>
</evidence>
<evidence type="ECO:0000256" key="6">
    <source>
        <dbReference type="ARBA" id="ARBA00022692"/>
    </source>
</evidence>
<keyword evidence="4" id="KW-1003">Cell membrane</keyword>
<comment type="subcellular location">
    <subcellularLocation>
        <location evidence="1">Cell inner membrane</location>
        <topology evidence="1">Single-pass membrane protein</topology>
        <orientation evidence="1">Periplasmic side</orientation>
    </subcellularLocation>
</comment>
<keyword evidence="9" id="KW-0472">Membrane</keyword>
<dbReference type="EMBL" id="SJCY01000004">
    <property type="protein sequence ID" value="TDG36453.1"/>
    <property type="molecule type" value="Genomic_DNA"/>
</dbReference>
<protein>
    <submittedName>
        <fullName evidence="11">Energy transducer TonB</fullName>
    </submittedName>
</protein>
<evidence type="ECO:0000313" key="12">
    <source>
        <dbReference type="Proteomes" id="UP000295668"/>
    </source>
</evidence>
<accession>A0A4V3A0A0</accession>
<keyword evidence="3" id="KW-0813">Transport</keyword>
<dbReference type="PANTHER" id="PTHR33446:SF2">
    <property type="entry name" value="PROTEIN TONB"/>
    <property type="match status" value="1"/>
</dbReference>
<keyword evidence="7" id="KW-0653">Protein transport</keyword>
<dbReference type="InterPro" id="IPR037682">
    <property type="entry name" value="TonB_C"/>
</dbReference>
<dbReference type="SUPFAM" id="SSF74653">
    <property type="entry name" value="TolA/TonB C-terminal domain"/>
    <property type="match status" value="1"/>
</dbReference>
<dbReference type="GO" id="GO:0015031">
    <property type="term" value="P:protein transport"/>
    <property type="evidence" value="ECO:0007669"/>
    <property type="project" value="UniProtKB-KW"/>
</dbReference>
<evidence type="ECO:0000256" key="9">
    <source>
        <dbReference type="ARBA" id="ARBA00023136"/>
    </source>
</evidence>
<name>A0A4V3A0A0_9SPHI</name>
<evidence type="ECO:0000256" key="4">
    <source>
        <dbReference type="ARBA" id="ARBA00022475"/>
    </source>
</evidence>